<dbReference type="AlphaFoldDB" id="X1NG34"/>
<accession>X1NG34</accession>
<name>X1NG34_9ZZZZ</name>
<sequence length="181" mass="21393">MKRLSIIIVLSAMFIFAAESIVQAQDGLSIQIEPLWMDVEGNDEHVGDIFNWKEEWNNVTLTDTYGITYDPINLNLRCMPPIMKDKFTLRGEITYRKNQRKFGLSGWWFGTDDSKSGRVTTPPFETTPTGWIYYENGVRMWDHTIWPVWNEAFWRPWVIINRILHVKKVYSPYTTFSKFLN</sequence>
<evidence type="ECO:0000313" key="1">
    <source>
        <dbReference type="EMBL" id="GAI17634.1"/>
    </source>
</evidence>
<proteinExistence type="predicted"/>
<reference evidence="1" key="1">
    <citation type="journal article" date="2014" name="Front. Microbiol.">
        <title>High frequency of phylogenetically diverse reductive dehalogenase-homologous genes in deep subseafloor sedimentary metagenomes.</title>
        <authorList>
            <person name="Kawai M."/>
            <person name="Futagami T."/>
            <person name="Toyoda A."/>
            <person name="Takaki Y."/>
            <person name="Nishi S."/>
            <person name="Hori S."/>
            <person name="Arai W."/>
            <person name="Tsubouchi T."/>
            <person name="Morono Y."/>
            <person name="Uchiyama I."/>
            <person name="Ito T."/>
            <person name="Fujiyama A."/>
            <person name="Inagaki F."/>
            <person name="Takami H."/>
        </authorList>
    </citation>
    <scope>NUCLEOTIDE SEQUENCE</scope>
    <source>
        <strain evidence="1">Expedition CK06-06</strain>
    </source>
</reference>
<comment type="caution">
    <text evidence="1">The sequence shown here is derived from an EMBL/GenBank/DDBJ whole genome shotgun (WGS) entry which is preliminary data.</text>
</comment>
<gene>
    <name evidence="1" type="ORF">S06H3_11728</name>
</gene>
<dbReference type="EMBL" id="BARV01005777">
    <property type="protein sequence ID" value="GAI17634.1"/>
    <property type="molecule type" value="Genomic_DNA"/>
</dbReference>
<protein>
    <submittedName>
        <fullName evidence="1">Uncharacterized protein</fullName>
    </submittedName>
</protein>
<organism evidence="1">
    <name type="scientific">marine sediment metagenome</name>
    <dbReference type="NCBI Taxonomy" id="412755"/>
    <lineage>
        <taxon>unclassified sequences</taxon>
        <taxon>metagenomes</taxon>
        <taxon>ecological metagenomes</taxon>
    </lineage>
</organism>